<evidence type="ECO:0000313" key="2">
    <source>
        <dbReference type="EMBL" id="RUO38607.1"/>
    </source>
</evidence>
<keyword evidence="1" id="KW-0812">Transmembrane</keyword>
<name>A0A432WY08_9GAMM</name>
<comment type="caution">
    <text evidence="2">The sequence shown here is derived from an EMBL/GenBank/DDBJ whole genome shotgun (WGS) entry which is preliminary data.</text>
</comment>
<proteinExistence type="predicted"/>
<sequence length="106" mass="12614">MIDNFAVIFVILLCSVLLWFFLCIRLFKILETRHPEKYESMGKPSLFLNNSISNNITFMKFLFKREWRGLNDPNLALLSNFMLVFFVVYMAVFLTLFVSIQVRYVL</sequence>
<evidence type="ECO:0000313" key="3">
    <source>
        <dbReference type="Proteomes" id="UP000286934"/>
    </source>
</evidence>
<feature type="transmembrane region" description="Helical" evidence="1">
    <location>
        <begin position="75"/>
        <end position="100"/>
    </location>
</feature>
<reference evidence="3" key="1">
    <citation type="journal article" date="2018" name="Front. Microbiol.">
        <title>Genome-Based Analysis Reveals the Taxonomy and Diversity of the Family Idiomarinaceae.</title>
        <authorList>
            <person name="Liu Y."/>
            <person name="Lai Q."/>
            <person name="Shao Z."/>
        </authorList>
    </citation>
    <scope>NUCLEOTIDE SEQUENCE [LARGE SCALE GENOMIC DNA]</scope>
    <source>
        <strain evidence="3">AIS</strain>
    </source>
</reference>
<dbReference type="AlphaFoldDB" id="A0A432WY08"/>
<evidence type="ECO:0000256" key="1">
    <source>
        <dbReference type="SAM" id="Phobius"/>
    </source>
</evidence>
<feature type="transmembrane region" description="Helical" evidence="1">
    <location>
        <begin position="6"/>
        <end position="27"/>
    </location>
</feature>
<protein>
    <submittedName>
        <fullName evidence="2">Uncharacterized protein</fullName>
    </submittedName>
</protein>
<keyword evidence="1" id="KW-1133">Transmembrane helix</keyword>
<dbReference type="EMBL" id="PIPP01000001">
    <property type="protein sequence ID" value="RUO38607.1"/>
    <property type="molecule type" value="Genomic_DNA"/>
</dbReference>
<gene>
    <name evidence="2" type="ORF">CWE13_02880</name>
</gene>
<organism evidence="2 3">
    <name type="scientific">Aliidiomarina shirensis</name>
    <dbReference type="NCBI Taxonomy" id="1048642"/>
    <lineage>
        <taxon>Bacteria</taxon>
        <taxon>Pseudomonadati</taxon>
        <taxon>Pseudomonadota</taxon>
        <taxon>Gammaproteobacteria</taxon>
        <taxon>Alteromonadales</taxon>
        <taxon>Idiomarinaceae</taxon>
        <taxon>Aliidiomarina</taxon>
    </lineage>
</organism>
<keyword evidence="3" id="KW-1185">Reference proteome</keyword>
<accession>A0A432WY08</accession>
<keyword evidence="1" id="KW-0472">Membrane</keyword>
<dbReference type="Proteomes" id="UP000286934">
    <property type="component" value="Unassembled WGS sequence"/>
</dbReference>